<reference evidence="2 3" key="1">
    <citation type="journal article" date="2008" name="Science">
        <title>The Physcomitrella genome reveals evolutionary insights into the conquest of land by plants.</title>
        <authorList>
            <person name="Rensing S."/>
            <person name="Lang D."/>
            <person name="Zimmer A."/>
            <person name="Terry A."/>
            <person name="Salamov A."/>
            <person name="Shapiro H."/>
            <person name="Nishiyama T."/>
            <person name="Perroud P.-F."/>
            <person name="Lindquist E."/>
            <person name="Kamisugi Y."/>
            <person name="Tanahashi T."/>
            <person name="Sakakibara K."/>
            <person name="Fujita T."/>
            <person name="Oishi K."/>
            <person name="Shin-I T."/>
            <person name="Kuroki Y."/>
            <person name="Toyoda A."/>
            <person name="Suzuki Y."/>
            <person name="Hashimoto A."/>
            <person name="Yamaguchi K."/>
            <person name="Sugano A."/>
            <person name="Kohara Y."/>
            <person name="Fujiyama A."/>
            <person name="Anterola A."/>
            <person name="Aoki S."/>
            <person name="Ashton N."/>
            <person name="Barbazuk W.B."/>
            <person name="Barker E."/>
            <person name="Bennetzen J."/>
            <person name="Bezanilla M."/>
            <person name="Blankenship R."/>
            <person name="Cho S.H."/>
            <person name="Dutcher S."/>
            <person name="Estelle M."/>
            <person name="Fawcett J.A."/>
            <person name="Gundlach H."/>
            <person name="Hanada K."/>
            <person name="Heyl A."/>
            <person name="Hicks K.A."/>
            <person name="Hugh J."/>
            <person name="Lohr M."/>
            <person name="Mayer K."/>
            <person name="Melkozernov A."/>
            <person name="Murata T."/>
            <person name="Nelson D."/>
            <person name="Pils B."/>
            <person name="Prigge M."/>
            <person name="Reiss B."/>
            <person name="Renner T."/>
            <person name="Rombauts S."/>
            <person name="Rushton P."/>
            <person name="Sanderfoot A."/>
            <person name="Schween G."/>
            <person name="Shiu S.-H."/>
            <person name="Stueber K."/>
            <person name="Theodoulou F.L."/>
            <person name="Tu H."/>
            <person name="Van de Peer Y."/>
            <person name="Verrier P.J."/>
            <person name="Waters E."/>
            <person name="Wood A."/>
            <person name="Yang L."/>
            <person name="Cove D."/>
            <person name="Cuming A."/>
            <person name="Hasebe M."/>
            <person name="Lucas S."/>
            <person name="Mishler D.B."/>
            <person name="Reski R."/>
            <person name="Grigoriev I."/>
            <person name="Quatrano R.S."/>
            <person name="Boore J.L."/>
        </authorList>
    </citation>
    <scope>NUCLEOTIDE SEQUENCE [LARGE SCALE GENOMIC DNA]</scope>
    <source>
        <strain evidence="2 3">cv. Gransden 2004</strain>
    </source>
</reference>
<dbReference type="RefSeq" id="XP_024362331.1">
    <property type="nucleotide sequence ID" value="XM_024506563.2"/>
</dbReference>
<dbReference type="PANTHER" id="PTHR33156:SF2">
    <property type="entry name" value="OS01G0738000 PROTEIN"/>
    <property type="match status" value="1"/>
</dbReference>
<dbReference type="Proteomes" id="UP000006727">
    <property type="component" value="Chromosome 23"/>
</dbReference>
<keyword evidence="3" id="KW-1185">Reference proteome</keyword>
<reference evidence="2" key="3">
    <citation type="submission" date="2020-12" db="UniProtKB">
        <authorList>
            <consortium name="EnsemblPlants"/>
        </authorList>
    </citation>
    <scope>IDENTIFICATION</scope>
</reference>
<accession>A0A7I4CEV7</accession>
<feature type="compositionally biased region" description="Low complexity" evidence="1">
    <location>
        <begin position="39"/>
        <end position="57"/>
    </location>
</feature>
<dbReference type="PANTHER" id="PTHR33156">
    <property type="entry name" value="OS02G0230000 PROTEIN"/>
    <property type="match status" value="1"/>
</dbReference>
<name>A0A7I4CEV7_PHYPA</name>
<evidence type="ECO:0000256" key="1">
    <source>
        <dbReference type="SAM" id="MobiDB-lite"/>
    </source>
</evidence>
<proteinExistence type="predicted"/>
<dbReference type="AlphaFoldDB" id="A0A7I4CEV7"/>
<reference evidence="2 3" key="2">
    <citation type="journal article" date="2018" name="Plant J.">
        <title>The Physcomitrella patens chromosome-scale assembly reveals moss genome structure and evolution.</title>
        <authorList>
            <person name="Lang D."/>
            <person name="Ullrich K.K."/>
            <person name="Murat F."/>
            <person name="Fuchs J."/>
            <person name="Jenkins J."/>
            <person name="Haas F.B."/>
            <person name="Piednoel M."/>
            <person name="Gundlach H."/>
            <person name="Van Bel M."/>
            <person name="Meyberg R."/>
            <person name="Vives C."/>
            <person name="Morata J."/>
            <person name="Symeonidi A."/>
            <person name="Hiss M."/>
            <person name="Muchero W."/>
            <person name="Kamisugi Y."/>
            <person name="Saleh O."/>
            <person name="Blanc G."/>
            <person name="Decker E.L."/>
            <person name="van Gessel N."/>
            <person name="Grimwood J."/>
            <person name="Hayes R.D."/>
            <person name="Graham S.W."/>
            <person name="Gunter L.E."/>
            <person name="McDaniel S.F."/>
            <person name="Hoernstein S.N.W."/>
            <person name="Larsson A."/>
            <person name="Li F.W."/>
            <person name="Perroud P.F."/>
            <person name="Phillips J."/>
            <person name="Ranjan P."/>
            <person name="Rokshar D.S."/>
            <person name="Rothfels C.J."/>
            <person name="Schneider L."/>
            <person name="Shu S."/>
            <person name="Stevenson D.W."/>
            <person name="Thummler F."/>
            <person name="Tillich M."/>
            <person name="Villarreal Aguilar J.C."/>
            <person name="Widiez T."/>
            <person name="Wong G.K."/>
            <person name="Wymore A."/>
            <person name="Zhang Y."/>
            <person name="Zimmer A.D."/>
            <person name="Quatrano R.S."/>
            <person name="Mayer K.F.X."/>
            <person name="Goodstein D."/>
            <person name="Casacuberta J.M."/>
            <person name="Vandepoele K."/>
            <person name="Reski R."/>
            <person name="Cuming A.C."/>
            <person name="Tuskan G.A."/>
            <person name="Maumus F."/>
            <person name="Salse J."/>
            <person name="Schmutz J."/>
            <person name="Rensing S.A."/>
        </authorList>
    </citation>
    <scope>NUCLEOTIDE SEQUENCE [LARGE SCALE GENOMIC DNA]</scope>
    <source>
        <strain evidence="2 3">cv. Gransden 2004</strain>
    </source>
</reference>
<dbReference type="EnsemblPlants" id="Pp3c23_18220V3.4">
    <property type="protein sequence ID" value="Pp3c23_18220V3.4"/>
    <property type="gene ID" value="Pp3c23_18220"/>
</dbReference>
<gene>
    <name evidence="2" type="primary">LOC112275865</name>
</gene>
<evidence type="ECO:0000313" key="2">
    <source>
        <dbReference type="EnsemblPlants" id="Pp3c23_18220V3.4"/>
    </source>
</evidence>
<organism evidence="2 3">
    <name type="scientific">Physcomitrium patens</name>
    <name type="common">Spreading-leaved earth moss</name>
    <name type="synonym">Physcomitrella patens</name>
    <dbReference type="NCBI Taxonomy" id="3218"/>
    <lineage>
        <taxon>Eukaryota</taxon>
        <taxon>Viridiplantae</taxon>
        <taxon>Streptophyta</taxon>
        <taxon>Embryophyta</taxon>
        <taxon>Bryophyta</taxon>
        <taxon>Bryophytina</taxon>
        <taxon>Bryopsida</taxon>
        <taxon>Funariidae</taxon>
        <taxon>Funariales</taxon>
        <taxon>Funariaceae</taxon>
        <taxon>Physcomitrium</taxon>
    </lineage>
</organism>
<feature type="region of interest" description="Disordered" evidence="1">
    <location>
        <begin position="30"/>
        <end position="57"/>
    </location>
</feature>
<dbReference type="EMBL" id="ABEU02000023">
    <property type="status" value="NOT_ANNOTATED_CDS"/>
    <property type="molecule type" value="Genomic_DNA"/>
</dbReference>
<dbReference type="Gramene" id="Pp3c23_18220V3.4">
    <property type="protein sequence ID" value="Pp3c23_18220V3.4"/>
    <property type="gene ID" value="Pp3c23_18220"/>
</dbReference>
<sequence length="111" mass="11388">MASVGRALGRSFLSTTRSALRACKASGSEAVGGTVKGKSPCAPSYVPSPSSSSLPPMRRPVSYFTRLPGEVAAIQSLLPFHSATASSRLVAQLSSTAGALFQAHLGSLKPR</sequence>
<dbReference type="OrthoDB" id="1929591at2759"/>
<protein>
    <submittedName>
        <fullName evidence="2">Uncharacterized protein</fullName>
    </submittedName>
</protein>
<dbReference type="GeneID" id="112275865"/>
<dbReference type="InterPro" id="IPR043459">
    <property type="entry name" value="NFD6/NOXY2-like"/>
</dbReference>
<evidence type="ECO:0000313" key="3">
    <source>
        <dbReference type="Proteomes" id="UP000006727"/>
    </source>
</evidence>